<dbReference type="FunFam" id="3.40.50.1000:FF:000028">
    <property type="entry name" value="Calcium-transporting P-type ATPase, putative"/>
    <property type="match status" value="1"/>
</dbReference>
<reference evidence="14 15" key="1">
    <citation type="submission" date="2017-09" db="EMBL/GenBank/DDBJ databases">
        <authorList>
            <consortium name="International Durum Wheat Genome Sequencing Consortium (IDWGSC)"/>
            <person name="Milanesi L."/>
        </authorList>
    </citation>
    <scope>NUCLEOTIDE SEQUENCE [LARGE SCALE GENOMIC DNA]</scope>
    <source>
        <strain evidence="15">cv. Svevo</strain>
    </source>
</reference>
<evidence type="ECO:0000256" key="2">
    <source>
        <dbReference type="ARBA" id="ARBA00022692"/>
    </source>
</evidence>
<dbReference type="Gramene" id="TRITD1Av1G012020.1">
    <property type="protein sequence ID" value="TRITD1Av1G012020.1"/>
    <property type="gene ID" value="TRITD1Av1G012020"/>
</dbReference>
<dbReference type="NCBIfam" id="TIGR01494">
    <property type="entry name" value="ATPase_P-type"/>
    <property type="match status" value="2"/>
</dbReference>
<evidence type="ECO:0000256" key="9">
    <source>
        <dbReference type="ARBA" id="ARBA00023136"/>
    </source>
</evidence>
<evidence type="ECO:0000256" key="3">
    <source>
        <dbReference type="ARBA" id="ARBA00022741"/>
    </source>
</evidence>
<accession>A0A9R0UU07</accession>
<dbReference type="AlphaFoldDB" id="A0A9R0UU07"/>
<dbReference type="EMBL" id="LT934111">
    <property type="protein sequence ID" value="VAH01101.1"/>
    <property type="molecule type" value="Genomic_DNA"/>
</dbReference>
<dbReference type="PROSITE" id="PS00154">
    <property type="entry name" value="ATPASE_E1_E2"/>
    <property type="match status" value="1"/>
</dbReference>
<dbReference type="PANTHER" id="PTHR42861">
    <property type="entry name" value="CALCIUM-TRANSPORTING ATPASE"/>
    <property type="match status" value="1"/>
</dbReference>
<keyword evidence="5" id="KW-0067">ATP-binding</keyword>
<dbReference type="Pfam" id="PF00689">
    <property type="entry name" value="Cation_ATPase_C"/>
    <property type="match status" value="1"/>
</dbReference>
<dbReference type="SFLD" id="SFLDG00002">
    <property type="entry name" value="C1.7:_P-type_atpase_like"/>
    <property type="match status" value="1"/>
</dbReference>
<dbReference type="GO" id="GO:0005524">
    <property type="term" value="F:ATP binding"/>
    <property type="evidence" value="ECO:0007669"/>
    <property type="project" value="UniProtKB-KW"/>
</dbReference>
<evidence type="ECO:0000256" key="4">
    <source>
        <dbReference type="ARBA" id="ARBA00022837"/>
    </source>
</evidence>
<protein>
    <recommendedName>
        <fullName evidence="16">Calcium-transporting ATPase</fullName>
    </recommendedName>
</protein>
<dbReference type="InterPro" id="IPR008250">
    <property type="entry name" value="ATPase_P-typ_transduc_dom_A_sf"/>
</dbReference>
<feature type="transmembrane region" description="Helical" evidence="11">
    <location>
        <begin position="652"/>
        <end position="674"/>
    </location>
</feature>
<sequence>MRVLRLVSSTLRVEQGSLTGETNSVNKTAHAVPAEDADIQAKECMVFAGTTVVNGSAVCLVVHTGMATEIGKIHSQIHEASQEDDDTPLKKKLNEFGEALTKIIGLICILVWLINVKYFLTFELDGWVPRNIRFSFEKCTYYFEIAVALAVAAIPEGLPAVITTCLALGTRKMAAKNALVRKLPSVETLGCTTVICSDKTGTLTTNQMSVSKLVAIGDAPGKVRSFKVDGTSYDPRDGKIYDWPAGRMDANLEMIAKVAAVLVEKMGVPEGKNGLSVDPSETLGCCRWWSNAAKRIATLEFDRMRKSMGIIVTSKSGGNTLLVKGAVETLLERSSHIQLQDGSVVPLDEKSRKAILASLHELSTKALRCLGFAYKEDLGEFATYDGEYHPAHKLLLDPANYAAIETDLIFVGLAGLRDPPREEVFDAIEDCRAAGIRVMVITGDNKETAEAICHEIGVFSPDEDISLKSFTGREFMALEDKKTLLRRKGGLLFSRAEPRHKQEIVRLLKEDGEVVAMTGDGVNDAPALKLADIGIAMGITGTEVAKEASDMVLADDNFSTIVAAVGEGRSIYNNMKAFIRYMISSNIGEVASIFLTSALGIPEGLIPVQLLWVNLVTDGPPATALGFNPPDKDIMKKPPRRSDDSLITPWILFRYLVIGLYVGVATVGIFVIWYTHGSFMGIDLTGDGHTLVSYSQLSNWGQCSTWDNFTAAPFTAGARTFTFDDNPCDYFQAGKVKATTLSLSVLVAIEMFNSLNALSEDTSLLRMPPWVNPWLLLAMSVSFGLHFLILYVPVLAQVFGIVPLSLNEWLLVLLVALPVVLIDEVLKFVGRSTTASGPKRRLKKQKGE</sequence>
<evidence type="ECO:0000259" key="13">
    <source>
        <dbReference type="Pfam" id="PF00689"/>
    </source>
</evidence>
<dbReference type="FunFam" id="1.20.1110.10:FF:000077">
    <property type="entry name" value="ECA1 (ER-TYPE CA2+-ATPASE 1)"/>
    <property type="match status" value="1"/>
</dbReference>
<evidence type="ECO:0000256" key="8">
    <source>
        <dbReference type="ARBA" id="ARBA00022989"/>
    </source>
</evidence>
<feature type="transmembrane region" description="Helical" evidence="11">
    <location>
        <begin position="140"/>
        <end position="168"/>
    </location>
</feature>
<dbReference type="Gene3D" id="1.20.1110.10">
    <property type="entry name" value="Calcium-transporting ATPase, transmembrane domain"/>
    <property type="match status" value="2"/>
</dbReference>
<evidence type="ECO:0000256" key="7">
    <source>
        <dbReference type="ARBA" id="ARBA00022967"/>
    </source>
</evidence>
<dbReference type="SFLD" id="SFLDS00003">
    <property type="entry name" value="Haloacid_Dehalogenase"/>
    <property type="match status" value="1"/>
</dbReference>
<dbReference type="SUPFAM" id="SSF81660">
    <property type="entry name" value="Metal cation-transporting ATPase, ATP-binding domain N"/>
    <property type="match status" value="1"/>
</dbReference>
<evidence type="ECO:0000256" key="10">
    <source>
        <dbReference type="ARBA" id="ARBA00048694"/>
    </source>
</evidence>
<dbReference type="InterPro" id="IPR023298">
    <property type="entry name" value="ATPase_P-typ_TM_dom_sf"/>
</dbReference>
<dbReference type="SUPFAM" id="SSF81665">
    <property type="entry name" value="Calcium ATPase, transmembrane domain M"/>
    <property type="match status" value="1"/>
</dbReference>
<comment type="catalytic activity">
    <reaction evidence="10">
        <text>Ca(2+)(in) + ATP + H2O = Ca(2+)(out) + ADP + phosphate + H(+)</text>
        <dbReference type="Rhea" id="RHEA:18105"/>
        <dbReference type="ChEBI" id="CHEBI:15377"/>
        <dbReference type="ChEBI" id="CHEBI:15378"/>
        <dbReference type="ChEBI" id="CHEBI:29108"/>
        <dbReference type="ChEBI" id="CHEBI:30616"/>
        <dbReference type="ChEBI" id="CHEBI:43474"/>
        <dbReference type="ChEBI" id="CHEBI:456216"/>
        <dbReference type="EC" id="7.2.2.10"/>
    </reaction>
</comment>
<organism evidence="14 15">
    <name type="scientific">Triticum turgidum subsp. durum</name>
    <name type="common">Durum wheat</name>
    <name type="synonym">Triticum durum</name>
    <dbReference type="NCBI Taxonomy" id="4567"/>
    <lineage>
        <taxon>Eukaryota</taxon>
        <taxon>Viridiplantae</taxon>
        <taxon>Streptophyta</taxon>
        <taxon>Embryophyta</taxon>
        <taxon>Tracheophyta</taxon>
        <taxon>Spermatophyta</taxon>
        <taxon>Magnoliopsida</taxon>
        <taxon>Liliopsida</taxon>
        <taxon>Poales</taxon>
        <taxon>Poaceae</taxon>
        <taxon>BOP clade</taxon>
        <taxon>Pooideae</taxon>
        <taxon>Triticodae</taxon>
        <taxon>Triticeae</taxon>
        <taxon>Triticinae</taxon>
        <taxon>Triticum</taxon>
    </lineage>
</organism>
<feature type="transmembrane region" description="Helical" evidence="11">
    <location>
        <begin position="809"/>
        <end position="830"/>
    </location>
</feature>
<dbReference type="InterPro" id="IPR001757">
    <property type="entry name" value="P_typ_ATPase"/>
</dbReference>
<evidence type="ECO:0000256" key="5">
    <source>
        <dbReference type="ARBA" id="ARBA00022840"/>
    </source>
</evidence>
<dbReference type="InterPro" id="IPR018303">
    <property type="entry name" value="ATPase_P-typ_P_site"/>
</dbReference>
<dbReference type="InterPro" id="IPR006068">
    <property type="entry name" value="ATPase_P-typ_cation-transptr_C"/>
</dbReference>
<dbReference type="SFLD" id="SFLDF00027">
    <property type="entry name" value="p-type_atpase"/>
    <property type="match status" value="1"/>
</dbReference>
<evidence type="ECO:0000313" key="15">
    <source>
        <dbReference type="Proteomes" id="UP000324705"/>
    </source>
</evidence>
<evidence type="ECO:0000256" key="11">
    <source>
        <dbReference type="SAM" id="Phobius"/>
    </source>
</evidence>
<feature type="transmembrane region" description="Helical" evidence="11">
    <location>
        <begin position="99"/>
        <end position="120"/>
    </location>
</feature>
<evidence type="ECO:0000256" key="6">
    <source>
        <dbReference type="ARBA" id="ARBA00022842"/>
    </source>
</evidence>
<dbReference type="GO" id="GO:0016887">
    <property type="term" value="F:ATP hydrolysis activity"/>
    <property type="evidence" value="ECO:0007669"/>
    <property type="project" value="InterPro"/>
</dbReference>
<keyword evidence="4" id="KW-0106">Calcium</keyword>
<feature type="domain" description="P-type ATPase A" evidence="12">
    <location>
        <begin position="5"/>
        <end position="77"/>
    </location>
</feature>
<dbReference type="InterPro" id="IPR023299">
    <property type="entry name" value="ATPase_P-typ_cyto_dom_N"/>
</dbReference>
<feature type="transmembrane region" description="Helical" evidence="11">
    <location>
        <begin position="578"/>
        <end position="601"/>
    </location>
</feature>
<dbReference type="InterPro" id="IPR044492">
    <property type="entry name" value="P_typ_ATPase_HD_dom"/>
</dbReference>
<dbReference type="Gene3D" id="3.40.1110.10">
    <property type="entry name" value="Calcium-transporting ATPase, cytoplasmic domain N"/>
    <property type="match status" value="1"/>
</dbReference>
<dbReference type="SUPFAM" id="SSF56784">
    <property type="entry name" value="HAD-like"/>
    <property type="match status" value="1"/>
</dbReference>
<dbReference type="FunFam" id="1.20.1110.10:FF:000065">
    <property type="entry name" value="Sarcoplasmic/endoplasmic reticulum calcium ATPase 1"/>
    <property type="match status" value="1"/>
</dbReference>
<gene>
    <name evidence="14" type="ORF">TRITD_1Av1G012020</name>
</gene>
<dbReference type="InterPro" id="IPR036412">
    <property type="entry name" value="HAD-like_sf"/>
</dbReference>
<dbReference type="Pfam" id="PF13246">
    <property type="entry name" value="Cation_ATPase"/>
    <property type="match status" value="1"/>
</dbReference>
<dbReference type="GO" id="GO:0005388">
    <property type="term" value="F:P-type calcium transporter activity"/>
    <property type="evidence" value="ECO:0007669"/>
    <property type="project" value="UniProtKB-EC"/>
</dbReference>
<proteinExistence type="predicted"/>
<dbReference type="InterPro" id="IPR059000">
    <property type="entry name" value="ATPase_P-type_domA"/>
</dbReference>
<dbReference type="GO" id="GO:0016020">
    <property type="term" value="C:membrane"/>
    <property type="evidence" value="ECO:0007669"/>
    <property type="project" value="UniProtKB-SubCell"/>
</dbReference>
<dbReference type="PRINTS" id="PR00119">
    <property type="entry name" value="CATATPASE"/>
</dbReference>
<keyword evidence="7" id="KW-1278">Translocase</keyword>
<feature type="transmembrane region" description="Helical" evidence="11">
    <location>
        <begin position="774"/>
        <end position="803"/>
    </location>
</feature>
<evidence type="ECO:0000259" key="12">
    <source>
        <dbReference type="Pfam" id="PF00122"/>
    </source>
</evidence>
<dbReference type="SUPFAM" id="SSF81653">
    <property type="entry name" value="Calcium ATPase, transduction domain A"/>
    <property type="match status" value="1"/>
</dbReference>
<keyword evidence="6" id="KW-0460">Magnesium</keyword>
<comment type="subcellular location">
    <subcellularLocation>
        <location evidence="1">Membrane</location>
        <topology evidence="1">Multi-pass membrane protein</topology>
    </subcellularLocation>
</comment>
<keyword evidence="8 11" id="KW-1133">Transmembrane helix</keyword>
<name>A0A9R0UU07_TRITD</name>
<dbReference type="Proteomes" id="UP000324705">
    <property type="component" value="Chromosome 1A"/>
</dbReference>
<keyword evidence="9 11" id="KW-0472">Membrane</keyword>
<evidence type="ECO:0008006" key="16">
    <source>
        <dbReference type="Google" id="ProtNLM"/>
    </source>
</evidence>
<evidence type="ECO:0000256" key="1">
    <source>
        <dbReference type="ARBA" id="ARBA00004141"/>
    </source>
</evidence>
<evidence type="ECO:0000313" key="14">
    <source>
        <dbReference type="EMBL" id="VAH01101.1"/>
    </source>
</evidence>
<keyword evidence="2 11" id="KW-0812">Transmembrane</keyword>
<keyword evidence="3" id="KW-0547">Nucleotide-binding</keyword>
<keyword evidence="15" id="KW-1185">Reference proteome</keyword>
<dbReference type="Pfam" id="PF00122">
    <property type="entry name" value="E1-E2_ATPase"/>
    <property type="match status" value="1"/>
</dbReference>
<feature type="domain" description="Cation-transporting P-type ATPase C-terminal" evidence="13">
    <location>
        <begin position="604"/>
        <end position="829"/>
    </location>
</feature>